<protein>
    <recommendedName>
        <fullName evidence="4">Serine protease</fullName>
    </recommendedName>
</protein>
<name>A0A2H0QVF6_9BACT</name>
<dbReference type="SUPFAM" id="SSF50494">
    <property type="entry name" value="Trypsin-like serine proteases"/>
    <property type="match status" value="1"/>
</dbReference>
<gene>
    <name evidence="2" type="ORF">COV34_01415</name>
</gene>
<keyword evidence="1" id="KW-0472">Membrane</keyword>
<reference evidence="2 3" key="1">
    <citation type="submission" date="2017-09" db="EMBL/GenBank/DDBJ databases">
        <title>Depth-based differentiation of microbial function through sediment-hosted aquifers and enrichment of novel symbionts in the deep terrestrial subsurface.</title>
        <authorList>
            <person name="Probst A.J."/>
            <person name="Ladd B."/>
            <person name="Jarett J.K."/>
            <person name="Geller-Mcgrath D.E."/>
            <person name="Sieber C.M."/>
            <person name="Emerson J.B."/>
            <person name="Anantharaman K."/>
            <person name="Thomas B.C."/>
            <person name="Malmstrom R."/>
            <person name="Stieglmeier M."/>
            <person name="Klingl A."/>
            <person name="Woyke T."/>
            <person name="Ryan C.M."/>
            <person name="Banfield J.F."/>
        </authorList>
    </citation>
    <scope>NUCLEOTIDE SEQUENCE [LARGE SCALE GENOMIC DNA]</scope>
    <source>
        <strain evidence="2">CG10_big_fil_rev_8_21_14_0_10_42_12</strain>
    </source>
</reference>
<evidence type="ECO:0000313" key="3">
    <source>
        <dbReference type="Proteomes" id="UP000231333"/>
    </source>
</evidence>
<evidence type="ECO:0008006" key="4">
    <source>
        <dbReference type="Google" id="ProtNLM"/>
    </source>
</evidence>
<dbReference type="Pfam" id="PF13365">
    <property type="entry name" value="Trypsin_2"/>
    <property type="match status" value="1"/>
</dbReference>
<evidence type="ECO:0000313" key="2">
    <source>
        <dbReference type="EMBL" id="PIR38252.1"/>
    </source>
</evidence>
<comment type="caution">
    <text evidence="2">The sequence shown here is derived from an EMBL/GenBank/DDBJ whole genome shotgun (WGS) entry which is preliminary data.</text>
</comment>
<accession>A0A2H0QVF6</accession>
<dbReference type="EMBL" id="PCXL01000011">
    <property type="protein sequence ID" value="PIR38252.1"/>
    <property type="molecule type" value="Genomic_DNA"/>
</dbReference>
<feature type="transmembrane region" description="Helical" evidence="1">
    <location>
        <begin position="9"/>
        <end position="32"/>
    </location>
</feature>
<dbReference type="InterPro" id="IPR009003">
    <property type="entry name" value="Peptidase_S1_PA"/>
</dbReference>
<keyword evidence="1" id="KW-0812">Transmembrane</keyword>
<organism evidence="2 3">
    <name type="scientific">Candidatus Zambryskibacteria bacterium CG10_big_fil_rev_8_21_14_0_10_42_12</name>
    <dbReference type="NCBI Taxonomy" id="1975115"/>
    <lineage>
        <taxon>Bacteria</taxon>
        <taxon>Candidatus Zambryskiibacteriota</taxon>
    </lineage>
</organism>
<evidence type="ECO:0000256" key="1">
    <source>
        <dbReference type="SAM" id="Phobius"/>
    </source>
</evidence>
<sequence length="269" mass="28645">MEELNQHQLILLVLLVSFVTSIGTGIITVSLLQEAPPVVTSTVNRVVEKTIETVVQGPSENNGNNNTETVREVTVVVNQEDLVTESIAQNSKSLVRIYETRPLGSERFYGVGIMVPGGVISGISSPYDGSANYRIEYPDGTETLVTRVQNTAEEQLAAFKITDDTTHAPVTFGNSAALKLGQTLITIGGESQNVISIGTLSSLVTDASGVPTRLDLSIDEKDSIAGAPVITLQGNIVGIRTRETLADGTVRVRYIPAHVIQSTIAKISS</sequence>
<dbReference type="Gene3D" id="2.40.10.120">
    <property type="match status" value="1"/>
</dbReference>
<keyword evidence="1" id="KW-1133">Transmembrane helix</keyword>
<dbReference type="Proteomes" id="UP000231333">
    <property type="component" value="Unassembled WGS sequence"/>
</dbReference>
<dbReference type="AlphaFoldDB" id="A0A2H0QVF6"/>
<proteinExistence type="predicted"/>